<keyword evidence="2" id="KW-1185">Reference proteome</keyword>
<comment type="caution">
    <text evidence="1">The sequence shown here is derived from an EMBL/GenBank/DDBJ whole genome shotgun (WGS) entry which is preliminary data.</text>
</comment>
<dbReference type="AlphaFoldDB" id="A0A9P7BHA0"/>
<proteinExistence type="predicted"/>
<sequence length="253" mass="29057">MSKENVVILDYQDAKKAARTLWECFHDDGVADYVVRHLENDPERKKQVELQYYESYVVSHIMKGLVVGVKGDNEENSDTFESVAVWVKPDSGSLDDYLTLIRSGFAKLAWITGAEGRRRVFGVLFKVLHDYYEETMAMDPENGENTWTLVYLGSTPAARGKGNVRKIFDFIINNYVDPKGSLIYLESSAIRNLPIYERFGFRAINDIYLGDVNTDDHARMDVMIRGPNGKPWKYLEQAREKYNYVIPEESVAK</sequence>
<name>A0A9P7BHA0_9ASCO</name>
<accession>A0A9P7BHA0</accession>
<dbReference type="SUPFAM" id="SSF55729">
    <property type="entry name" value="Acyl-CoA N-acyltransferases (Nat)"/>
    <property type="match status" value="1"/>
</dbReference>
<dbReference type="Gene3D" id="3.40.630.30">
    <property type="match status" value="1"/>
</dbReference>
<evidence type="ECO:0000313" key="2">
    <source>
        <dbReference type="Proteomes" id="UP000697127"/>
    </source>
</evidence>
<dbReference type="InterPro" id="IPR016181">
    <property type="entry name" value="Acyl_CoA_acyltransferase"/>
</dbReference>
<dbReference type="PANTHER" id="PTHR42791">
    <property type="entry name" value="GNAT FAMILY ACETYLTRANSFERASE"/>
    <property type="match status" value="1"/>
</dbReference>
<evidence type="ECO:0008006" key="3">
    <source>
        <dbReference type="Google" id="ProtNLM"/>
    </source>
</evidence>
<protein>
    <recommendedName>
        <fullName evidence="3">N-acetyltransferase domain-containing protein</fullName>
    </recommendedName>
</protein>
<dbReference type="Proteomes" id="UP000697127">
    <property type="component" value="Unassembled WGS sequence"/>
</dbReference>
<dbReference type="InterPro" id="IPR052523">
    <property type="entry name" value="Trichothecene_AcTrans"/>
</dbReference>
<dbReference type="PANTHER" id="PTHR42791:SF1">
    <property type="entry name" value="N-ACETYLTRANSFERASE DOMAIN-CONTAINING PROTEIN"/>
    <property type="match status" value="1"/>
</dbReference>
<dbReference type="EMBL" id="PUHW01000062">
    <property type="protein sequence ID" value="KAG0689764.1"/>
    <property type="molecule type" value="Genomic_DNA"/>
</dbReference>
<evidence type="ECO:0000313" key="1">
    <source>
        <dbReference type="EMBL" id="KAG0689764.1"/>
    </source>
</evidence>
<reference evidence="1" key="1">
    <citation type="submission" date="2020-11" db="EMBL/GenBank/DDBJ databases">
        <title>Kefir isolates.</title>
        <authorList>
            <person name="Marcisauskas S."/>
            <person name="Kim Y."/>
            <person name="Blasche S."/>
        </authorList>
    </citation>
    <scope>NUCLEOTIDE SEQUENCE</scope>
    <source>
        <strain evidence="1">Olga-1</strain>
    </source>
</reference>
<gene>
    <name evidence="1" type="ORF">C6P40_004519</name>
</gene>
<dbReference type="OrthoDB" id="410198at2759"/>
<organism evidence="1 2">
    <name type="scientific">Pichia californica</name>
    <dbReference type="NCBI Taxonomy" id="460514"/>
    <lineage>
        <taxon>Eukaryota</taxon>
        <taxon>Fungi</taxon>
        <taxon>Dikarya</taxon>
        <taxon>Ascomycota</taxon>
        <taxon>Saccharomycotina</taxon>
        <taxon>Pichiomycetes</taxon>
        <taxon>Pichiales</taxon>
        <taxon>Pichiaceae</taxon>
        <taxon>Pichia</taxon>
    </lineage>
</organism>